<feature type="compositionally biased region" description="Polar residues" evidence="1">
    <location>
        <begin position="9"/>
        <end position="19"/>
    </location>
</feature>
<feature type="region of interest" description="Disordered" evidence="1">
    <location>
        <begin position="180"/>
        <end position="213"/>
    </location>
</feature>
<dbReference type="STRING" id="1305764.R9PES9"/>
<proteinExistence type="predicted"/>
<dbReference type="AlphaFoldDB" id="R9PES9"/>
<dbReference type="InterPro" id="IPR029071">
    <property type="entry name" value="Ubiquitin-like_domsf"/>
</dbReference>
<evidence type="ECO:0000259" key="2">
    <source>
        <dbReference type="Pfam" id="PF13881"/>
    </source>
</evidence>
<dbReference type="eggNOG" id="ENOG502S95Z">
    <property type="taxonomic scope" value="Eukaryota"/>
</dbReference>
<dbReference type="HOGENOM" id="CLU_114643_0_0_1"/>
<feature type="domain" description="UBL3-like ubiquitin" evidence="2">
    <location>
        <begin position="93"/>
        <end position="182"/>
    </location>
</feature>
<dbReference type="OrthoDB" id="1043111at2759"/>
<dbReference type="RefSeq" id="XP_012193349.1">
    <property type="nucleotide sequence ID" value="XM_012337959.1"/>
</dbReference>
<dbReference type="Proteomes" id="UP000014071">
    <property type="component" value="Unassembled WGS sequence"/>
</dbReference>
<feature type="region of interest" description="Disordered" evidence="1">
    <location>
        <begin position="1"/>
        <end position="23"/>
    </location>
</feature>
<evidence type="ECO:0000256" key="1">
    <source>
        <dbReference type="SAM" id="MobiDB-lite"/>
    </source>
</evidence>
<dbReference type="InterPro" id="IPR039540">
    <property type="entry name" value="UBL3-like_ubiquitin_dom"/>
</dbReference>
<evidence type="ECO:0000313" key="4">
    <source>
        <dbReference type="Proteomes" id="UP000014071"/>
    </source>
</evidence>
<dbReference type="Gene3D" id="3.10.20.90">
    <property type="entry name" value="Phosphatidylinositol 3-kinase Catalytic Subunit, Chain A, domain 1"/>
    <property type="match status" value="1"/>
</dbReference>
<gene>
    <name evidence="3" type="ORF">PHSY_007365</name>
</gene>
<sequence length="218" mass="23710">MHATERSRNSTCSTDNGSSHSHDHARLTHVVSNLSIVSDSPKHKQVESGVSVSTSDANHDFATQSFSQMQPQLAPTSSSSPSCDKQLSAAATVHLNTLLTTGQRKSWKFAPNDTIDVVRSHIWNKWPASWPQPRPESAAYLRLLHLGHILDDPKLTLASRGCKPGATTVVHIIIRSIPPPSEPVKVEQEAPVKTAQPARPPSRNHQQEDTPGCSCVIC</sequence>
<reference evidence="4" key="1">
    <citation type="journal article" date="2013" name="Genome Announc.">
        <title>Draft genome sequence of the basidiomycetous yeast-like fungus Pseudozyma hubeiensis SY62, which produces an abundant amount of the biosurfactant mannosylerythritol lipids.</title>
        <authorList>
            <person name="Konishi M."/>
            <person name="Hatada Y."/>
            <person name="Horiuchi J."/>
        </authorList>
    </citation>
    <scope>NUCLEOTIDE SEQUENCE [LARGE SCALE GENOMIC DNA]</scope>
    <source>
        <strain evidence="4">SY62</strain>
    </source>
</reference>
<dbReference type="EMBL" id="DF238832">
    <property type="protein sequence ID" value="GAC99762.1"/>
    <property type="molecule type" value="Genomic_DNA"/>
</dbReference>
<dbReference type="PANTHER" id="PTHR13169">
    <property type="entry name" value="UBIQUITIN-LIKE PROTEIN 3 HCG-1 PROTEIN"/>
    <property type="match status" value="1"/>
</dbReference>
<organism evidence="3 4">
    <name type="scientific">Pseudozyma hubeiensis (strain SY62)</name>
    <name type="common">Yeast</name>
    <dbReference type="NCBI Taxonomy" id="1305764"/>
    <lineage>
        <taxon>Eukaryota</taxon>
        <taxon>Fungi</taxon>
        <taxon>Dikarya</taxon>
        <taxon>Basidiomycota</taxon>
        <taxon>Ustilaginomycotina</taxon>
        <taxon>Ustilaginomycetes</taxon>
        <taxon>Ustilaginales</taxon>
        <taxon>Ustilaginaceae</taxon>
        <taxon>Pseudozyma</taxon>
    </lineage>
</organism>
<evidence type="ECO:0000313" key="3">
    <source>
        <dbReference type="EMBL" id="GAC99762.1"/>
    </source>
</evidence>
<dbReference type="GeneID" id="24112628"/>
<protein>
    <recommendedName>
        <fullName evidence="2">UBL3-like ubiquitin domain-containing protein</fullName>
    </recommendedName>
</protein>
<dbReference type="InterPro" id="IPR040015">
    <property type="entry name" value="UBL3-like"/>
</dbReference>
<dbReference type="SUPFAM" id="SSF54236">
    <property type="entry name" value="Ubiquitin-like"/>
    <property type="match status" value="1"/>
</dbReference>
<name>R9PES9_PSEHS</name>
<dbReference type="Pfam" id="PF13881">
    <property type="entry name" value="Rad60-SLD_2"/>
    <property type="match status" value="1"/>
</dbReference>
<accession>R9PES9</accession>
<dbReference type="PANTHER" id="PTHR13169:SF0">
    <property type="entry name" value="UBIQUITIN-LIKE PROTEIN 3"/>
    <property type="match status" value="1"/>
</dbReference>
<keyword evidence="4" id="KW-1185">Reference proteome</keyword>